<evidence type="ECO:0000256" key="6">
    <source>
        <dbReference type="PIRNR" id="PIRNR018267"/>
    </source>
</evidence>
<evidence type="ECO:0000313" key="8">
    <source>
        <dbReference type="Proteomes" id="UP000183028"/>
    </source>
</evidence>
<dbReference type="eggNOG" id="COG3727">
    <property type="taxonomic scope" value="Bacteria"/>
</dbReference>
<keyword evidence="3 6" id="KW-0227">DNA damage</keyword>
<accession>A0A1H6QQU4</accession>
<keyword evidence="2 6" id="KW-0255">Endonuclease</keyword>
<comment type="similarity">
    <text evidence="6">Belongs to the vsr family.</text>
</comment>
<evidence type="ECO:0000256" key="3">
    <source>
        <dbReference type="ARBA" id="ARBA00022763"/>
    </source>
</evidence>
<dbReference type="GO" id="GO:0016787">
    <property type="term" value="F:hydrolase activity"/>
    <property type="evidence" value="ECO:0007669"/>
    <property type="project" value="UniProtKB-KW"/>
</dbReference>
<dbReference type="EC" id="3.1.-.-" evidence="6"/>
<sequence>MDEKRSNNMKAIKGKDTSLELKVRKYLYHHGFRYRKNVRGLPGTPDIVIDKYHVCIFVNGCFWHHHYHCKLATVPKSHHDYWVKKIERNMANDAKNYHLLEQMDYRVLTVWECEIKDAFEATMENLIEEIKDID</sequence>
<dbReference type="GO" id="GO:0004519">
    <property type="term" value="F:endonuclease activity"/>
    <property type="evidence" value="ECO:0007669"/>
    <property type="project" value="UniProtKB-KW"/>
</dbReference>
<organism evidence="7 8">
    <name type="scientific">Sharpea azabuensis</name>
    <dbReference type="NCBI Taxonomy" id="322505"/>
    <lineage>
        <taxon>Bacteria</taxon>
        <taxon>Bacillati</taxon>
        <taxon>Bacillota</taxon>
        <taxon>Erysipelotrichia</taxon>
        <taxon>Erysipelotrichales</taxon>
        <taxon>Coprobacillaceae</taxon>
        <taxon>Sharpea</taxon>
    </lineage>
</organism>
<proteinExistence type="inferred from homology"/>
<dbReference type="EMBL" id="FNYK01000003">
    <property type="protein sequence ID" value="SEI41352.1"/>
    <property type="molecule type" value="Genomic_DNA"/>
</dbReference>
<dbReference type="AlphaFoldDB" id="A0A1H6QQU4"/>
<evidence type="ECO:0000256" key="1">
    <source>
        <dbReference type="ARBA" id="ARBA00022722"/>
    </source>
</evidence>
<protein>
    <recommendedName>
        <fullName evidence="6">Very short patch repair endonuclease</fullName>
        <ecNumber evidence="6">3.1.-.-</ecNumber>
    </recommendedName>
</protein>
<dbReference type="Pfam" id="PF03852">
    <property type="entry name" value="Vsr"/>
    <property type="match status" value="1"/>
</dbReference>
<gene>
    <name evidence="7" type="ORF">SAMN04487834_100319</name>
</gene>
<dbReference type="SUPFAM" id="SSF52980">
    <property type="entry name" value="Restriction endonuclease-like"/>
    <property type="match status" value="1"/>
</dbReference>
<evidence type="ECO:0000256" key="4">
    <source>
        <dbReference type="ARBA" id="ARBA00022801"/>
    </source>
</evidence>
<evidence type="ECO:0000313" key="7">
    <source>
        <dbReference type="EMBL" id="SEI41352.1"/>
    </source>
</evidence>
<keyword evidence="5 6" id="KW-0234">DNA repair</keyword>
<evidence type="ECO:0000256" key="2">
    <source>
        <dbReference type="ARBA" id="ARBA00022759"/>
    </source>
</evidence>
<dbReference type="GO" id="GO:0006298">
    <property type="term" value="P:mismatch repair"/>
    <property type="evidence" value="ECO:0007669"/>
    <property type="project" value="UniProtKB-UniRule"/>
</dbReference>
<dbReference type="OrthoDB" id="9801520at2"/>
<comment type="function">
    <text evidence="6">May nick specific sequences that contain T:G mispairs resulting from m5C-deamination.</text>
</comment>
<dbReference type="Proteomes" id="UP000183028">
    <property type="component" value="Unassembled WGS sequence"/>
</dbReference>
<keyword evidence="4 6" id="KW-0378">Hydrolase</keyword>
<dbReference type="PIRSF" id="PIRSF018267">
    <property type="entry name" value="VSR_endonuc"/>
    <property type="match status" value="1"/>
</dbReference>
<name>A0A1H6QQU4_9FIRM</name>
<reference evidence="8" key="1">
    <citation type="submission" date="2016-10" db="EMBL/GenBank/DDBJ databases">
        <authorList>
            <person name="Varghese N."/>
        </authorList>
    </citation>
    <scope>NUCLEOTIDE SEQUENCE [LARGE SCALE GENOMIC DNA]</scope>
    <source>
        <strain evidence="8">DSM 20406</strain>
    </source>
</reference>
<dbReference type="RefSeq" id="WP_033161963.1">
    <property type="nucleotide sequence ID" value="NZ_FNYK01000003.1"/>
</dbReference>
<keyword evidence="8" id="KW-1185">Reference proteome</keyword>
<dbReference type="GeneID" id="54119368"/>
<dbReference type="InterPro" id="IPR004603">
    <property type="entry name" value="DNA_mismatch_endonuc_vsr"/>
</dbReference>
<dbReference type="Gene3D" id="3.40.960.10">
    <property type="entry name" value="VSR Endonuclease"/>
    <property type="match status" value="1"/>
</dbReference>
<evidence type="ECO:0000256" key="5">
    <source>
        <dbReference type="ARBA" id="ARBA00023204"/>
    </source>
</evidence>
<dbReference type="NCBIfam" id="TIGR00632">
    <property type="entry name" value="vsr"/>
    <property type="match status" value="1"/>
</dbReference>
<dbReference type="STRING" id="322505.SAMN04487836_11613"/>
<dbReference type="CDD" id="cd00221">
    <property type="entry name" value="Vsr"/>
    <property type="match status" value="1"/>
</dbReference>
<dbReference type="InterPro" id="IPR011335">
    <property type="entry name" value="Restrct_endonuc-II-like"/>
</dbReference>
<keyword evidence="1 6" id="KW-0540">Nuclease</keyword>